<dbReference type="EMBL" id="OU895877">
    <property type="protein sequence ID" value="CAG9800278.1"/>
    <property type="molecule type" value="Genomic_DNA"/>
</dbReference>
<evidence type="ECO:0000256" key="2">
    <source>
        <dbReference type="SAM" id="Phobius"/>
    </source>
</evidence>
<feature type="chain" id="PRO_5040510075" evidence="3">
    <location>
        <begin position="26"/>
        <end position="923"/>
    </location>
</feature>
<feature type="region of interest" description="Disordered" evidence="1">
    <location>
        <begin position="72"/>
        <end position="101"/>
    </location>
</feature>
<organism evidence="4 5">
    <name type="scientific">Chironomus riparius</name>
    <dbReference type="NCBI Taxonomy" id="315576"/>
    <lineage>
        <taxon>Eukaryota</taxon>
        <taxon>Metazoa</taxon>
        <taxon>Ecdysozoa</taxon>
        <taxon>Arthropoda</taxon>
        <taxon>Hexapoda</taxon>
        <taxon>Insecta</taxon>
        <taxon>Pterygota</taxon>
        <taxon>Neoptera</taxon>
        <taxon>Endopterygota</taxon>
        <taxon>Diptera</taxon>
        <taxon>Nematocera</taxon>
        <taxon>Chironomoidea</taxon>
        <taxon>Chironomidae</taxon>
        <taxon>Chironominae</taxon>
        <taxon>Chironomus</taxon>
    </lineage>
</organism>
<name>A0A9N9WPS6_9DIPT</name>
<reference evidence="4" key="1">
    <citation type="submission" date="2022-01" db="EMBL/GenBank/DDBJ databases">
        <authorList>
            <person name="King R."/>
        </authorList>
    </citation>
    <scope>NUCLEOTIDE SEQUENCE</scope>
</reference>
<feature type="signal peptide" evidence="3">
    <location>
        <begin position="1"/>
        <end position="25"/>
    </location>
</feature>
<evidence type="ECO:0000256" key="3">
    <source>
        <dbReference type="SAM" id="SignalP"/>
    </source>
</evidence>
<feature type="compositionally biased region" description="Polar residues" evidence="1">
    <location>
        <begin position="604"/>
        <end position="618"/>
    </location>
</feature>
<keyword evidence="2" id="KW-0812">Transmembrane</keyword>
<gene>
    <name evidence="4" type="ORF">CHIRRI_LOCUS3228</name>
</gene>
<feature type="region of interest" description="Disordered" evidence="1">
    <location>
        <begin position="601"/>
        <end position="634"/>
    </location>
</feature>
<evidence type="ECO:0000313" key="5">
    <source>
        <dbReference type="Proteomes" id="UP001153620"/>
    </source>
</evidence>
<protein>
    <submittedName>
        <fullName evidence="4">Uncharacterized protein</fullName>
    </submittedName>
</protein>
<dbReference type="AlphaFoldDB" id="A0A9N9WPS6"/>
<dbReference type="OrthoDB" id="8194095at2759"/>
<sequence>MLTQSNKMFNLVLILSVLLFKNGSCYEITSYARVSKNGGSISAKSDTANDPSSNYMSHIESTLIDKQNNVALKQQQQQEKEQQQQKTATSGNENVKEVEEKSEGRAIKSNYYFPLSDFLTKAKAMQSNSYKNEKEGRLIVYPSYTQNIDQTRRRYDMTPSTGQVAQRRFAPGEAYGVTGYKLKHPEKFPGYKYPQPNPVPQPQPQPIMMNSAPPRQPLPQPPMIMPTFNPPAASMMSDLPPSQHYLPPSKFLYPIIVADTTTESQVKAIKAPRATQPSHFLPTMPTEDETTSMNPIIDLLSFNKKVNTSYMPPELQAIKDSIDSNHVVIDDSHNNIDADTVATADLHRFPPNANSIYQPAVEMKRNNAINYKSRGSLEITTISNEDLHKFPPNADSAYLLPSNDVRNLEIINNRLPSPSGSKRNNINTVDRAKTSVPAIDLNKFPPNINSVYPPKATKNFVNLYNNYLAQASDRENNIRPIVRQASIDPSLDPVDLSGFPIKNNQKDASVAPEDLNKFPPNLDSDYLPPEVMTLMNLRNSYNPSASGEPKDAVISDPIMSEDTSVAPNDLQKFPPNLDSAYLPPEMMRIMNLFSSYLPPASGQDIENSSSTVQTQESSADADVTQEDLHKFPPNLNAAYLPPEMMKFLNLYSSYLPPASGQETESNNNIDQQALTQGDDSSQNNNMMYLPPKDLNNFPPNINSNYLPPDMMNDLSLVNSYLPPASGNDLSLRPPPPDSSIPIPPTSSMMNQQAANGGMQMSQGYIYNKPTGGDMMMPPSGLMDMPSSGPPDDHEHDDHHHHHDHPWDSYPDIYYDDHDHHHHHHHVEETTTPAPLPVEPRVKKYSYYYLGRKLWYIPLYFTFWFCLYVAALIIRSIGRHKVDLPNHYVARSLHDMSHKEVVEKINKMTEFAMTQIDDFKNKYL</sequence>
<proteinExistence type="predicted"/>
<accession>A0A9N9WPS6</accession>
<keyword evidence="2" id="KW-1133">Transmembrane helix</keyword>
<keyword evidence="3" id="KW-0732">Signal</keyword>
<dbReference type="Proteomes" id="UP001153620">
    <property type="component" value="Chromosome 1"/>
</dbReference>
<keyword evidence="5" id="KW-1185">Reference proteome</keyword>
<feature type="compositionally biased region" description="Low complexity" evidence="1">
    <location>
        <begin position="84"/>
        <end position="93"/>
    </location>
</feature>
<reference evidence="4" key="2">
    <citation type="submission" date="2022-10" db="EMBL/GenBank/DDBJ databases">
        <authorList>
            <consortium name="ENA_rothamsted_submissions"/>
            <consortium name="culmorum"/>
            <person name="King R."/>
        </authorList>
    </citation>
    <scope>NUCLEOTIDE SEQUENCE</scope>
</reference>
<feature type="region of interest" description="Disordered" evidence="1">
    <location>
        <begin position="781"/>
        <end position="803"/>
    </location>
</feature>
<evidence type="ECO:0000256" key="1">
    <source>
        <dbReference type="SAM" id="MobiDB-lite"/>
    </source>
</evidence>
<evidence type="ECO:0000313" key="4">
    <source>
        <dbReference type="EMBL" id="CAG9800278.1"/>
    </source>
</evidence>
<feature type="transmembrane region" description="Helical" evidence="2">
    <location>
        <begin position="853"/>
        <end position="873"/>
    </location>
</feature>
<keyword evidence="2" id="KW-0472">Membrane</keyword>